<organism evidence="1 2">
    <name type="scientific">Naganishia friedmannii</name>
    <dbReference type="NCBI Taxonomy" id="89922"/>
    <lineage>
        <taxon>Eukaryota</taxon>
        <taxon>Fungi</taxon>
        <taxon>Dikarya</taxon>
        <taxon>Basidiomycota</taxon>
        <taxon>Agaricomycotina</taxon>
        <taxon>Tremellomycetes</taxon>
        <taxon>Filobasidiales</taxon>
        <taxon>Filobasidiaceae</taxon>
        <taxon>Naganishia</taxon>
    </lineage>
</organism>
<comment type="caution">
    <text evidence="1">The sequence shown here is derived from an EMBL/GenBank/DDBJ whole genome shotgun (WGS) entry which is preliminary data.</text>
</comment>
<proteinExistence type="predicted"/>
<gene>
    <name evidence="1" type="ORF">QFC21_006921</name>
</gene>
<evidence type="ECO:0000313" key="1">
    <source>
        <dbReference type="EMBL" id="KAJ9092279.1"/>
    </source>
</evidence>
<dbReference type="EMBL" id="JASBWT010000040">
    <property type="protein sequence ID" value="KAJ9092279.1"/>
    <property type="molecule type" value="Genomic_DNA"/>
</dbReference>
<keyword evidence="2" id="KW-1185">Reference proteome</keyword>
<reference evidence="1" key="1">
    <citation type="submission" date="2023-04" db="EMBL/GenBank/DDBJ databases">
        <title>Draft Genome sequencing of Naganishia species isolated from polar environments using Oxford Nanopore Technology.</title>
        <authorList>
            <person name="Leo P."/>
            <person name="Venkateswaran K."/>
        </authorList>
    </citation>
    <scope>NUCLEOTIDE SEQUENCE</scope>
    <source>
        <strain evidence="1">MNA-CCFEE 5423</strain>
    </source>
</reference>
<name>A0ACC2UZW0_9TREE</name>
<dbReference type="Proteomes" id="UP001227268">
    <property type="component" value="Unassembled WGS sequence"/>
</dbReference>
<accession>A0ACC2UZW0</accession>
<sequence>MDGQPHPDFSLLARYVPSLPMSDAWLKVYRFLIPSPQVPLESTSSAVSIELVKDPGLTGNPSILSCVARPKKRDNEPIPTRRPAIMWIHGGGMVLENHNMDLPKMKVWVEELGVVSILIGYRLAPEHKALAAVDDTFAGRQWIVHHAVEELGLDIDRLVVAGNSAGGSVAATTMQRIHDTPLLVQPILQLLVYPMLDNRTVLQSDDSVKARIWSPKANRYGWTSYLGCKPGSTNDDDDDIPPYSVAARRTDVTGLPPLWIGVGTLDMF</sequence>
<evidence type="ECO:0000313" key="2">
    <source>
        <dbReference type="Proteomes" id="UP001227268"/>
    </source>
</evidence>
<protein>
    <submittedName>
        <fullName evidence="1">Uncharacterized protein</fullName>
    </submittedName>
</protein>